<dbReference type="Gene3D" id="1.10.357.10">
    <property type="entry name" value="Tetracycline Repressor, domain 2"/>
    <property type="match status" value="1"/>
</dbReference>
<keyword evidence="9" id="KW-1185">Reference proteome</keyword>
<dbReference type="InterPro" id="IPR011075">
    <property type="entry name" value="TetR_C"/>
</dbReference>
<dbReference type="EMBL" id="JAVDYD010000001">
    <property type="protein sequence ID" value="MDR7338666.1"/>
    <property type="molecule type" value="Genomic_DNA"/>
</dbReference>
<gene>
    <name evidence="7" type="ORF">J2S69_002385</name>
    <name evidence="6" type="ORF">O2L01_21025</name>
</gene>
<evidence type="ECO:0000313" key="6">
    <source>
        <dbReference type="EMBL" id="MDA1387490.1"/>
    </source>
</evidence>
<dbReference type="InterPro" id="IPR050109">
    <property type="entry name" value="HTH-type_TetR-like_transc_reg"/>
</dbReference>
<dbReference type="Pfam" id="PF16859">
    <property type="entry name" value="TetR_C_11"/>
    <property type="match status" value="1"/>
</dbReference>
<keyword evidence="1" id="KW-0805">Transcription regulation</keyword>
<evidence type="ECO:0000313" key="9">
    <source>
        <dbReference type="Proteomes" id="UP001183604"/>
    </source>
</evidence>
<name>A0A9X3PLL4_9ACTN</name>
<evidence type="ECO:0000256" key="2">
    <source>
        <dbReference type="ARBA" id="ARBA00023125"/>
    </source>
</evidence>
<organism evidence="6 8">
    <name type="scientific">Glycomyces lechevalierae</name>
    <dbReference type="NCBI Taxonomy" id="256034"/>
    <lineage>
        <taxon>Bacteria</taxon>
        <taxon>Bacillati</taxon>
        <taxon>Actinomycetota</taxon>
        <taxon>Actinomycetes</taxon>
        <taxon>Glycomycetales</taxon>
        <taxon>Glycomycetaceae</taxon>
        <taxon>Glycomyces</taxon>
    </lineage>
</organism>
<dbReference type="Gene3D" id="1.10.10.60">
    <property type="entry name" value="Homeodomain-like"/>
    <property type="match status" value="1"/>
</dbReference>
<reference evidence="6" key="1">
    <citation type="submission" date="2022-12" db="EMBL/GenBank/DDBJ databases">
        <title>Gycomyces niveus sp.nov., a novel actinomycete isolated from soil in Shouguang.</title>
        <authorList>
            <person name="Yang X."/>
        </authorList>
    </citation>
    <scope>NUCLEOTIDE SEQUENCE</scope>
    <source>
        <strain evidence="6">DSM 44724</strain>
    </source>
</reference>
<accession>A0A9X3PLL4</accession>
<evidence type="ECO:0000313" key="7">
    <source>
        <dbReference type="EMBL" id="MDR7338666.1"/>
    </source>
</evidence>
<evidence type="ECO:0000313" key="8">
    <source>
        <dbReference type="Proteomes" id="UP001145799"/>
    </source>
</evidence>
<feature type="domain" description="HTH tetR-type" evidence="5">
    <location>
        <begin position="16"/>
        <end position="76"/>
    </location>
</feature>
<dbReference type="Proteomes" id="UP001145799">
    <property type="component" value="Unassembled WGS sequence"/>
</dbReference>
<dbReference type="SUPFAM" id="SSF48498">
    <property type="entry name" value="Tetracyclin repressor-like, C-terminal domain"/>
    <property type="match status" value="1"/>
</dbReference>
<dbReference type="PANTHER" id="PTHR30055">
    <property type="entry name" value="HTH-TYPE TRANSCRIPTIONAL REGULATOR RUTR"/>
    <property type="match status" value="1"/>
</dbReference>
<dbReference type="EMBL" id="JAPZVQ010000016">
    <property type="protein sequence ID" value="MDA1387490.1"/>
    <property type="molecule type" value="Genomic_DNA"/>
</dbReference>
<evidence type="ECO:0000256" key="1">
    <source>
        <dbReference type="ARBA" id="ARBA00023015"/>
    </source>
</evidence>
<reference evidence="7 9" key="2">
    <citation type="submission" date="2023-07" db="EMBL/GenBank/DDBJ databases">
        <title>Sequencing the genomes of 1000 actinobacteria strains.</title>
        <authorList>
            <person name="Klenk H.-P."/>
        </authorList>
    </citation>
    <scope>NUCLEOTIDE SEQUENCE [LARGE SCALE GENOMIC DNA]</scope>
    <source>
        <strain evidence="7 9">DSM 44724</strain>
    </source>
</reference>
<keyword evidence="3" id="KW-0804">Transcription</keyword>
<keyword evidence="2 4" id="KW-0238">DNA-binding</keyword>
<dbReference type="AlphaFoldDB" id="A0A9X3PLL4"/>
<proteinExistence type="predicted"/>
<dbReference type="InterPro" id="IPR036271">
    <property type="entry name" value="Tet_transcr_reg_TetR-rel_C_sf"/>
</dbReference>
<feature type="DNA-binding region" description="H-T-H motif" evidence="4">
    <location>
        <begin position="39"/>
        <end position="58"/>
    </location>
</feature>
<evidence type="ECO:0000259" key="5">
    <source>
        <dbReference type="PROSITE" id="PS50977"/>
    </source>
</evidence>
<dbReference type="Proteomes" id="UP001183604">
    <property type="component" value="Unassembled WGS sequence"/>
</dbReference>
<dbReference type="GO" id="GO:0000976">
    <property type="term" value="F:transcription cis-regulatory region binding"/>
    <property type="evidence" value="ECO:0007669"/>
    <property type="project" value="TreeGrafter"/>
</dbReference>
<dbReference type="PANTHER" id="PTHR30055:SF148">
    <property type="entry name" value="TETR-FAMILY TRANSCRIPTIONAL REGULATOR"/>
    <property type="match status" value="1"/>
</dbReference>
<sequence length="199" mass="22161">MTTPAARPHTGRQRNEAARDAILRAARRQFGERPAAEVTVATIAAEAGVGRQTIYRWWPTKYAILLEAMTELGRTSVDQPDTGSYAGDLEAFITATFNAARDTTTSALLRILMAEAQRDPQVHRMLREFTDRRRQALRELLDRATANGELHTPADLLIDQVFGVLWYRILLDNGPLTPRAATELTQALLNQTEAPTPKP</sequence>
<dbReference type="RefSeq" id="WP_270123995.1">
    <property type="nucleotide sequence ID" value="NZ_BAAAOM010000004.1"/>
</dbReference>
<evidence type="ECO:0000256" key="3">
    <source>
        <dbReference type="ARBA" id="ARBA00023163"/>
    </source>
</evidence>
<dbReference type="InterPro" id="IPR001647">
    <property type="entry name" value="HTH_TetR"/>
</dbReference>
<dbReference type="GO" id="GO:0003700">
    <property type="term" value="F:DNA-binding transcription factor activity"/>
    <property type="evidence" value="ECO:0007669"/>
    <property type="project" value="TreeGrafter"/>
</dbReference>
<dbReference type="PROSITE" id="PS50977">
    <property type="entry name" value="HTH_TETR_2"/>
    <property type="match status" value="1"/>
</dbReference>
<dbReference type="Pfam" id="PF00440">
    <property type="entry name" value="TetR_N"/>
    <property type="match status" value="1"/>
</dbReference>
<dbReference type="SUPFAM" id="SSF46689">
    <property type="entry name" value="Homeodomain-like"/>
    <property type="match status" value="1"/>
</dbReference>
<dbReference type="InterPro" id="IPR009057">
    <property type="entry name" value="Homeodomain-like_sf"/>
</dbReference>
<comment type="caution">
    <text evidence="6">The sequence shown here is derived from an EMBL/GenBank/DDBJ whole genome shotgun (WGS) entry which is preliminary data.</text>
</comment>
<protein>
    <submittedName>
        <fullName evidence="6 7">AcrR family transcriptional regulator</fullName>
    </submittedName>
</protein>
<evidence type="ECO:0000256" key="4">
    <source>
        <dbReference type="PROSITE-ProRule" id="PRU00335"/>
    </source>
</evidence>